<dbReference type="AlphaFoldDB" id="A0A1X7T1R7"/>
<accession>A0A1X7T1R7</accession>
<evidence type="ECO:0000313" key="1">
    <source>
        <dbReference type="EnsemblMetazoa" id="Aqu2.1.08153_001"/>
    </source>
</evidence>
<proteinExistence type="predicted"/>
<sequence>MLNGNNNVVKRVSREENFDTFGVVDVVASSDVVDNVDSSGVVDVDLFGVVDVVDSFGVVKGVGFLSGSGISKQQRLSKQIYIFQAL</sequence>
<reference evidence="1" key="1">
    <citation type="submission" date="2017-05" db="UniProtKB">
        <authorList>
            <consortium name="EnsemblMetazoa"/>
        </authorList>
    </citation>
    <scope>IDENTIFICATION</scope>
</reference>
<dbReference type="EnsemblMetazoa" id="Aqu2.1.08153_001">
    <property type="protein sequence ID" value="Aqu2.1.08153_001"/>
    <property type="gene ID" value="Aqu2.1.08153"/>
</dbReference>
<protein>
    <submittedName>
        <fullName evidence="1">Uncharacterized protein</fullName>
    </submittedName>
</protein>
<dbReference type="InParanoid" id="A0A1X7T1R7"/>
<name>A0A1X7T1R7_AMPQE</name>
<organism evidence="1">
    <name type="scientific">Amphimedon queenslandica</name>
    <name type="common">Sponge</name>
    <dbReference type="NCBI Taxonomy" id="400682"/>
    <lineage>
        <taxon>Eukaryota</taxon>
        <taxon>Metazoa</taxon>
        <taxon>Porifera</taxon>
        <taxon>Demospongiae</taxon>
        <taxon>Heteroscleromorpha</taxon>
        <taxon>Haplosclerida</taxon>
        <taxon>Niphatidae</taxon>
        <taxon>Amphimedon</taxon>
    </lineage>
</organism>